<proteinExistence type="predicted"/>
<evidence type="ECO:0000313" key="2">
    <source>
        <dbReference type="EMBL" id="JAS67292.1"/>
    </source>
</evidence>
<keyword evidence="1" id="KW-0732">Signal</keyword>
<organism evidence="2">
    <name type="scientific">Cuerna arida</name>
    <dbReference type="NCBI Taxonomy" id="1464854"/>
    <lineage>
        <taxon>Eukaryota</taxon>
        <taxon>Metazoa</taxon>
        <taxon>Ecdysozoa</taxon>
        <taxon>Arthropoda</taxon>
        <taxon>Hexapoda</taxon>
        <taxon>Insecta</taxon>
        <taxon>Pterygota</taxon>
        <taxon>Neoptera</taxon>
        <taxon>Paraneoptera</taxon>
        <taxon>Hemiptera</taxon>
        <taxon>Auchenorrhyncha</taxon>
        <taxon>Membracoidea</taxon>
        <taxon>Cicadellidae</taxon>
        <taxon>Cicadellinae</taxon>
        <taxon>Proconiini</taxon>
        <taxon>Cuerna</taxon>
    </lineage>
</organism>
<name>A0A1B6GY10_9HEMI</name>
<dbReference type="AlphaFoldDB" id="A0A1B6GY10"/>
<gene>
    <name evidence="2" type="ORF">g.10871</name>
</gene>
<dbReference type="EMBL" id="GECZ01002477">
    <property type="protein sequence ID" value="JAS67292.1"/>
    <property type="molecule type" value="Transcribed_RNA"/>
</dbReference>
<evidence type="ECO:0008006" key="3">
    <source>
        <dbReference type="Google" id="ProtNLM"/>
    </source>
</evidence>
<sequence length="109" mass="11935">MTSIQLTLCLLLMVLATLTVLAQGIPPNTTITTTTNTTKTTTTTNSTVTVHTENLNLPDLGIDPPPSACRRSIPKHRVACQNWCLKQGRPGGKCKKNKCMCKPKRQPYN</sequence>
<accession>A0A1B6GY10</accession>
<feature type="signal peptide" evidence="1">
    <location>
        <begin position="1"/>
        <end position="24"/>
    </location>
</feature>
<protein>
    <recommendedName>
        <fullName evidence="3">Invertebrate defensins family profile domain-containing protein</fullName>
    </recommendedName>
</protein>
<reference evidence="2" key="1">
    <citation type="submission" date="2015-11" db="EMBL/GenBank/DDBJ databases">
        <title>De novo transcriptome assembly of four potential Pierce s Disease insect vectors from Arizona vineyards.</title>
        <authorList>
            <person name="Tassone E.E."/>
        </authorList>
    </citation>
    <scope>NUCLEOTIDE SEQUENCE</scope>
</reference>
<feature type="chain" id="PRO_5008583915" description="Invertebrate defensins family profile domain-containing protein" evidence="1">
    <location>
        <begin position="25"/>
        <end position="109"/>
    </location>
</feature>
<evidence type="ECO:0000256" key="1">
    <source>
        <dbReference type="SAM" id="SignalP"/>
    </source>
</evidence>